<accession>A0A0K2T969</accession>
<dbReference type="AlphaFoldDB" id="A0A0K2T969"/>
<organism evidence="1">
    <name type="scientific">Lepeophtheirus salmonis</name>
    <name type="common">Salmon louse</name>
    <name type="synonym">Caligus salmonis</name>
    <dbReference type="NCBI Taxonomy" id="72036"/>
    <lineage>
        <taxon>Eukaryota</taxon>
        <taxon>Metazoa</taxon>
        <taxon>Ecdysozoa</taxon>
        <taxon>Arthropoda</taxon>
        <taxon>Crustacea</taxon>
        <taxon>Multicrustacea</taxon>
        <taxon>Hexanauplia</taxon>
        <taxon>Copepoda</taxon>
        <taxon>Siphonostomatoida</taxon>
        <taxon>Caligidae</taxon>
        <taxon>Lepeophtheirus</taxon>
    </lineage>
</organism>
<feature type="non-terminal residue" evidence="1">
    <location>
        <position position="1"/>
    </location>
</feature>
<reference evidence="1" key="1">
    <citation type="submission" date="2014-05" db="EMBL/GenBank/DDBJ databases">
        <authorList>
            <person name="Chronopoulou M."/>
        </authorList>
    </citation>
    <scope>NUCLEOTIDE SEQUENCE</scope>
    <source>
        <tissue evidence="1">Whole organism</tissue>
    </source>
</reference>
<name>A0A0K2T969_LEPSM</name>
<sequence>MFKIDAPISISFALIAYTQYCNFTITTCRFTSLFDIKTKKSCCFIGLQKPLRILLPMRYILATVFKFI</sequence>
<evidence type="ECO:0000313" key="1">
    <source>
        <dbReference type="EMBL" id="CDW22639.1"/>
    </source>
</evidence>
<dbReference type="EMBL" id="HACA01005278">
    <property type="protein sequence ID" value="CDW22639.1"/>
    <property type="molecule type" value="Transcribed_RNA"/>
</dbReference>
<proteinExistence type="predicted"/>
<protein>
    <submittedName>
        <fullName evidence="1">Uncharacterized protein</fullName>
    </submittedName>
</protein>